<dbReference type="PANTHER" id="PTHR30087">
    <property type="entry name" value="INNER MEMBRANE PROTEIN"/>
    <property type="match status" value="1"/>
</dbReference>
<gene>
    <name evidence="2" type="ORF">G8E10_24385</name>
</gene>
<comment type="caution">
    <text evidence="2">The sequence shown here is derived from an EMBL/GenBank/DDBJ whole genome shotgun (WGS) entry which is preliminary data.</text>
</comment>
<feature type="region of interest" description="Disordered" evidence="1">
    <location>
        <begin position="1"/>
        <end position="31"/>
    </location>
</feature>
<name>A0AA43ZJK5_9HYPH</name>
<organism evidence="2 3">
    <name type="scientific">Ferranicluibacter rubi</name>
    <dbReference type="NCBI Taxonomy" id="2715133"/>
    <lineage>
        <taxon>Bacteria</taxon>
        <taxon>Pseudomonadati</taxon>
        <taxon>Pseudomonadota</taxon>
        <taxon>Alphaproteobacteria</taxon>
        <taxon>Hyphomicrobiales</taxon>
        <taxon>Rhizobiaceae</taxon>
        <taxon>Ferranicluibacter</taxon>
    </lineage>
</organism>
<evidence type="ECO:0000313" key="3">
    <source>
        <dbReference type="Proteomes" id="UP001155840"/>
    </source>
</evidence>
<proteinExistence type="predicted"/>
<dbReference type="PANTHER" id="PTHR30087:SF1">
    <property type="entry name" value="HYPOTHETICAL CYTOSOLIC PROTEIN"/>
    <property type="match status" value="1"/>
</dbReference>
<evidence type="ECO:0000313" key="2">
    <source>
        <dbReference type="EMBL" id="NHT78839.1"/>
    </source>
</evidence>
<dbReference type="Proteomes" id="UP001155840">
    <property type="component" value="Unassembled WGS sequence"/>
</dbReference>
<protein>
    <submittedName>
        <fullName evidence="2">DUF523 domain-containing protein</fullName>
    </submittedName>
</protein>
<evidence type="ECO:0000256" key="1">
    <source>
        <dbReference type="SAM" id="MobiDB-lite"/>
    </source>
</evidence>
<dbReference type="EMBL" id="JAANCM010000021">
    <property type="protein sequence ID" value="NHT78839.1"/>
    <property type="molecule type" value="Genomic_DNA"/>
</dbReference>
<sequence>MTRTRRSGQTAWHFSAASAPPPAPSPISRASPAERAVAARGKILVSACLMGHAVRYDGKAKPLRHASLDRWQAEGRLVTICPEMSAGMPVPRPPAEIAGGRSGGDVLSGEARVVEATGGDITEGFRQAAENALKLALETGCTHALLIDGSPSCGSRMIYDGGFSGRKHEGEGVAAALLRRNGIRVFADHEIEALAAEIDGS</sequence>
<reference evidence="2" key="1">
    <citation type="submission" date="2020-03" db="EMBL/GenBank/DDBJ databases">
        <title>Ferranicluibacter endophyticum gen. nov., sp. nov., a new genus isolated from Rubus ulmifolius Schott. stem.</title>
        <authorList>
            <person name="Roca-Couso R."/>
            <person name="Flores-Felix J.D."/>
            <person name="Igual J.M."/>
            <person name="Rivas R."/>
        </authorList>
    </citation>
    <scope>NUCLEOTIDE SEQUENCE</scope>
    <source>
        <strain evidence="2">CRRU44</strain>
    </source>
</reference>
<dbReference type="AlphaFoldDB" id="A0AA43ZJK5"/>
<dbReference type="Pfam" id="PF04463">
    <property type="entry name" value="2-thiour_desulf"/>
    <property type="match status" value="1"/>
</dbReference>
<keyword evidence="3" id="KW-1185">Reference proteome</keyword>
<accession>A0AA43ZJK5</accession>
<dbReference type="InterPro" id="IPR007553">
    <property type="entry name" value="2-thiour_desulf"/>
</dbReference>